<dbReference type="InterPro" id="IPR001878">
    <property type="entry name" value="Znf_CCHC"/>
</dbReference>
<keyword evidence="1" id="KW-0479">Metal-binding</keyword>
<dbReference type="Proteomes" id="UP001152523">
    <property type="component" value="Unassembled WGS sequence"/>
</dbReference>
<feature type="region of interest" description="Disordered" evidence="2">
    <location>
        <begin position="1"/>
        <end position="75"/>
    </location>
</feature>
<feature type="compositionally biased region" description="Polar residues" evidence="2">
    <location>
        <begin position="206"/>
        <end position="225"/>
    </location>
</feature>
<dbReference type="PROSITE" id="PS50158">
    <property type="entry name" value="ZF_CCHC"/>
    <property type="match status" value="1"/>
</dbReference>
<feature type="region of interest" description="Disordered" evidence="2">
    <location>
        <begin position="104"/>
        <end position="176"/>
    </location>
</feature>
<comment type="caution">
    <text evidence="4">The sequence shown here is derived from an EMBL/GenBank/DDBJ whole genome shotgun (WGS) entry which is preliminary data.</text>
</comment>
<feature type="region of interest" description="Disordered" evidence="2">
    <location>
        <begin position="197"/>
        <end position="249"/>
    </location>
</feature>
<feature type="compositionally biased region" description="Basic and acidic residues" evidence="2">
    <location>
        <begin position="121"/>
        <end position="140"/>
    </location>
</feature>
<organism evidence="4 5">
    <name type="scientific">Cuscuta epithymum</name>
    <dbReference type="NCBI Taxonomy" id="186058"/>
    <lineage>
        <taxon>Eukaryota</taxon>
        <taxon>Viridiplantae</taxon>
        <taxon>Streptophyta</taxon>
        <taxon>Embryophyta</taxon>
        <taxon>Tracheophyta</taxon>
        <taxon>Spermatophyta</taxon>
        <taxon>Magnoliopsida</taxon>
        <taxon>eudicotyledons</taxon>
        <taxon>Gunneridae</taxon>
        <taxon>Pentapetalae</taxon>
        <taxon>asterids</taxon>
        <taxon>lamiids</taxon>
        <taxon>Solanales</taxon>
        <taxon>Convolvulaceae</taxon>
        <taxon>Cuscuteae</taxon>
        <taxon>Cuscuta</taxon>
        <taxon>Cuscuta subgen. Cuscuta</taxon>
    </lineage>
</organism>
<keyword evidence="5" id="KW-1185">Reference proteome</keyword>
<reference evidence="4" key="1">
    <citation type="submission" date="2022-07" db="EMBL/GenBank/DDBJ databases">
        <authorList>
            <person name="Macas J."/>
            <person name="Novak P."/>
            <person name="Neumann P."/>
        </authorList>
    </citation>
    <scope>NUCLEOTIDE SEQUENCE</scope>
</reference>
<feature type="compositionally biased region" description="Basic and acidic residues" evidence="2">
    <location>
        <begin position="24"/>
        <end position="38"/>
    </location>
</feature>
<feature type="compositionally biased region" description="Low complexity" evidence="2">
    <location>
        <begin position="146"/>
        <end position="160"/>
    </location>
</feature>
<accession>A0AAV0E8R8</accession>
<gene>
    <name evidence="4" type="ORF">CEPIT_LOCUS21299</name>
</gene>
<feature type="domain" description="CCHC-type" evidence="3">
    <location>
        <begin position="184"/>
        <end position="200"/>
    </location>
</feature>
<dbReference type="EMBL" id="CAMAPF010000258">
    <property type="protein sequence ID" value="CAH9115894.1"/>
    <property type="molecule type" value="Genomic_DNA"/>
</dbReference>
<keyword evidence="1" id="KW-0862">Zinc</keyword>
<evidence type="ECO:0000259" key="3">
    <source>
        <dbReference type="PROSITE" id="PS50158"/>
    </source>
</evidence>
<feature type="compositionally biased region" description="Polar residues" evidence="2">
    <location>
        <begin position="233"/>
        <end position="244"/>
    </location>
</feature>
<proteinExistence type="predicted"/>
<evidence type="ECO:0000313" key="5">
    <source>
        <dbReference type="Proteomes" id="UP001152523"/>
    </source>
</evidence>
<dbReference type="GO" id="GO:0003676">
    <property type="term" value="F:nucleic acid binding"/>
    <property type="evidence" value="ECO:0007669"/>
    <property type="project" value="InterPro"/>
</dbReference>
<evidence type="ECO:0000256" key="2">
    <source>
        <dbReference type="SAM" id="MobiDB-lite"/>
    </source>
</evidence>
<evidence type="ECO:0000256" key="1">
    <source>
        <dbReference type="PROSITE-ProRule" id="PRU00047"/>
    </source>
</evidence>
<dbReference type="GO" id="GO:0008270">
    <property type="term" value="F:zinc ion binding"/>
    <property type="evidence" value="ECO:0007669"/>
    <property type="project" value="UniProtKB-KW"/>
</dbReference>
<keyword evidence="1" id="KW-0863">Zinc-finger</keyword>
<dbReference type="Gene3D" id="4.10.60.10">
    <property type="entry name" value="Zinc finger, CCHC-type"/>
    <property type="match status" value="1"/>
</dbReference>
<sequence>MEGDGGIMNRENSEGLAPGGTGHANREKPLGPRVHEILEAQIVSGGHVKTKEESPCYGKTEPLKASGDEGDDLSDEDLDNALIEQRGMVINWLQCERARLIQKRQARQAKDAPLGRKRKWGDHDPQGHSRRTNVEGDKTFGAHTLSLGRSRGSGGQSSRSKGSRVPKCTNCKKHHPGKCWDPPRCYRCREIGHTNANCPQLVPDQTLGSSSTTIGIRSQAGTSQASKEHGGASVSNAPSVNQGRTHARVHAMAEADAQANPDSVAVREERVIIQKSIWNEQWSVNSSCESAETVWLISRVLPIQLRRVRYQKKVSRRGIREGLVCINRSRGRLPNRPSRTRPRRDGFTLLRIELAGKHPF</sequence>
<name>A0AAV0E8R8_9ASTE</name>
<protein>
    <recommendedName>
        <fullName evidence="3">CCHC-type domain-containing protein</fullName>
    </recommendedName>
</protein>
<evidence type="ECO:0000313" key="4">
    <source>
        <dbReference type="EMBL" id="CAH9115894.1"/>
    </source>
</evidence>
<dbReference type="AlphaFoldDB" id="A0AAV0E8R8"/>